<evidence type="ECO:0000259" key="1">
    <source>
        <dbReference type="Pfam" id="PF03781"/>
    </source>
</evidence>
<dbReference type="Pfam" id="PF03781">
    <property type="entry name" value="FGE-sulfatase"/>
    <property type="match status" value="1"/>
</dbReference>
<dbReference type="AlphaFoldDB" id="A0A8J7HZ70"/>
<accession>A0A8J7HZ70</accession>
<dbReference type="RefSeq" id="WP_198128672.1">
    <property type="nucleotide sequence ID" value="NZ_JAECZC010000108.1"/>
</dbReference>
<sequence length="396" mass="45220">MPHFPTSDELIKILDRILDGSRNENDINLLRQCLRRVNGQNQVQLANNIVNIAEGNGVHIGDRITYQGAIDEETKTILRQLQQILQESQVSISSNFSPQTPTEKFLVNTNSHKQVSPLPSELNIFEFEVVTVDHKGKETKRYRTQAEYFVEDLGNSVVLEMVSIPGGNFPMGASREEEASQEDERPQHLVNIKSFFIGRYPITQRQWRAIANFPKINHYLKPDPSCFNGDNLPVERVSWYDALEFCERLSQKTGRQYRLPSEAEWEYACRARTSTPFHFGQVITDKLANYCGKNDNINSINRQCTTEVGSFPANTFGLYDMHGLVWEWCADYEHDNYQGAPLDGSVWVDDGNEEYRILRGGSWGHPVNLCRSTSRFSEAATTKDKQIGFRVVCSLI</sequence>
<dbReference type="InterPro" id="IPR016187">
    <property type="entry name" value="CTDL_fold"/>
</dbReference>
<dbReference type="SUPFAM" id="SSF56436">
    <property type="entry name" value="C-type lectin-like"/>
    <property type="match status" value="1"/>
</dbReference>
<evidence type="ECO:0000313" key="4">
    <source>
        <dbReference type="Proteomes" id="UP000632766"/>
    </source>
</evidence>
<dbReference type="InterPro" id="IPR005532">
    <property type="entry name" value="SUMF_dom"/>
</dbReference>
<dbReference type="Gene3D" id="3.90.1580.10">
    <property type="entry name" value="paralog of FGE (formylglycine-generating enzyme)"/>
    <property type="match status" value="1"/>
</dbReference>
<evidence type="ECO:0000313" key="3">
    <source>
        <dbReference type="EMBL" id="MBH8566940.1"/>
    </source>
</evidence>
<feature type="domain" description="Effector-associated" evidence="2">
    <location>
        <begin position="6"/>
        <end position="80"/>
    </location>
</feature>
<dbReference type="Proteomes" id="UP000632766">
    <property type="component" value="Unassembled WGS sequence"/>
</dbReference>
<dbReference type="PANTHER" id="PTHR23150">
    <property type="entry name" value="SULFATASE MODIFYING FACTOR 1, 2"/>
    <property type="match status" value="1"/>
</dbReference>
<proteinExistence type="predicted"/>
<dbReference type="EMBL" id="JAECZC010000108">
    <property type="protein sequence ID" value="MBH8566940.1"/>
    <property type="molecule type" value="Genomic_DNA"/>
</dbReference>
<dbReference type="InterPro" id="IPR045429">
    <property type="entry name" value="EAD10"/>
</dbReference>
<evidence type="ECO:0000259" key="2">
    <source>
        <dbReference type="Pfam" id="PF19954"/>
    </source>
</evidence>
<dbReference type="GO" id="GO:0120147">
    <property type="term" value="F:formylglycine-generating oxidase activity"/>
    <property type="evidence" value="ECO:0007669"/>
    <property type="project" value="TreeGrafter"/>
</dbReference>
<organism evidence="3 4">
    <name type="scientific">Amazonocrinis nigriterrae CENA67</name>
    <dbReference type="NCBI Taxonomy" id="2794033"/>
    <lineage>
        <taxon>Bacteria</taxon>
        <taxon>Bacillati</taxon>
        <taxon>Cyanobacteriota</taxon>
        <taxon>Cyanophyceae</taxon>
        <taxon>Nostocales</taxon>
        <taxon>Nostocaceae</taxon>
        <taxon>Amazonocrinis</taxon>
        <taxon>Amazonocrinis nigriterrae</taxon>
    </lineage>
</organism>
<name>A0A8J7HZ70_9NOST</name>
<dbReference type="PANTHER" id="PTHR23150:SF19">
    <property type="entry name" value="FORMYLGLYCINE-GENERATING ENZYME"/>
    <property type="match status" value="1"/>
</dbReference>
<keyword evidence="4" id="KW-1185">Reference proteome</keyword>
<dbReference type="InterPro" id="IPR042095">
    <property type="entry name" value="SUMF_sf"/>
</dbReference>
<feature type="domain" description="Sulfatase-modifying factor enzyme-like" evidence="1">
    <location>
        <begin position="160"/>
        <end position="392"/>
    </location>
</feature>
<dbReference type="InterPro" id="IPR051043">
    <property type="entry name" value="Sulfatase_Mod_Factor_Kinase"/>
</dbReference>
<comment type="caution">
    <text evidence="3">The sequence shown here is derived from an EMBL/GenBank/DDBJ whole genome shotgun (WGS) entry which is preliminary data.</text>
</comment>
<gene>
    <name evidence="3" type="ORF">I8748_33155</name>
</gene>
<dbReference type="Pfam" id="PF19954">
    <property type="entry name" value="EAD10"/>
    <property type="match status" value="1"/>
</dbReference>
<reference evidence="3 4" key="1">
    <citation type="journal article" date="2021" name="Int. J. Syst. Evol. Microbiol.">
        <title>Amazonocrinis nigriterrae gen. nov., sp. nov., Atlanticothrix silvestris gen. nov., sp. nov. and Dendronalium phyllosphericum gen. nov., sp. nov., nostocacean cyanobacteria from Brazilian environments.</title>
        <authorList>
            <person name="Alvarenga D.O."/>
            <person name="Andreote A.P.D."/>
            <person name="Branco L.H.Z."/>
            <person name="Delbaje E."/>
            <person name="Cruz R.B."/>
            <person name="Varani A.M."/>
            <person name="Fiore M.F."/>
        </authorList>
    </citation>
    <scope>NUCLEOTIDE SEQUENCE [LARGE SCALE GENOMIC DNA]</scope>
    <source>
        <strain evidence="3 4">CENA67</strain>
    </source>
</reference>
<protein>
    <submittedName>
        <fullName evidence="3">Formylglycine-generating enzyme family protein</fullName>
    </submittedName>
</protein>